<comment type="catalytic activity">
    <reaction evidence="8">
        <text>a 1,2-diacyl-sn-glycerol + ATP = a 1,2-diacyl-sn-glycero-3-phosphate + ADP + H(+)</text>
        <dbReference type="Rhea" id="RHEA:10272"/>
        <dbReference type="ChEBI" id="CHEBI:15378"/>
        <dbReference type="ChEBI" id="CHEBI:17815"/>
        <dbReference type="ChEBI" id="CHEBI:30616"/>
        <dbReference type="ChEBI" id="CHEBI:58608"/>
        <dbReference type="ChEBI" id="CHEBI:456216"/>
        <dbReference type="EC" id="2.7.1.107"/>
    </reaction>
</comment>
<dbReference type="InterPro" id="IPR017438">
    <property type="entry name" value="ATP-NAD_kinase_N"/>
</dbReference>
<evidence type="ECO:0000256" key="6">
    <source>
        <dbReference type="ARBA" id="ARBA00022840"/>
    </source>
</evidence>
<evidence type="ECO:0000256" key="2">
    <source>
        <dbReference type="ARBA" id="ARBA00009280"/>
    </source>
</evidence>
<evidence type="ECO:0000256" key="8">
    <source>
        <dbReference type="RuleBase" id="RU361128"/>
    </source>
</evidence>
<proteinExistence type="inferred from homology"/>
<dbReference type="SMART" id="SM00045">
    <property type="entry name" value="DAGKa"/>
    <property type="match status" value="1"/>
</dbReference>
<organism evidence="11 12">
    <name type="scientific">Oikopleura dioica</name>
    <name type="common">Tunicate</name>
    <dbReference type="NCBI Taxonomy" id="34765"/>
    <lineage>
        <taxon>Eukaryota</taxon>
        <taxon>Metazoa</taxon>
        <taxon>Chordata</taxon>
        <taxon>Tunicata</taxon>
        <taxon>Appendicularia</taxon>
        <taxon>Copelata</taxon>
        <taxon>Oikopleuridae</taxon>
        <taxon>Oikopleura</taxon>
    </lineage>
</organism>
<keyword evidence="3 8" id="KW-0808">Transferase</keyword>
<evidence type="ECO:0000313" key="11">
    <source>
        <dbReference type="EMBL" id="CAG5110073.1"/>
    </source>
</evidence>
<feature type="compositionally biased region" description="Basic and acidic residues" evidence="9">
    <location>
        <begin position="75"/>
        <end position="84"/>
    </location>
</feature>
<feature type="compositionally biased region" description="Basic residues" evidence="9">
    <location>
        <begin position="91"/>
        <end position="110"/>
    </location>
</feature>
<dbReference type="SMART" id="SM00046">
    <property type="entry name" value="DAGKc"/>
    <property type="match status" value="1"/>
</dbReference>
<feature type="compositionally biased region" description="Low complexity" evidence="9">
    <location>
        <begin position="163"/>
        <end position="178"/>
    </location>
</feature>
<feature type="compositionally biased region" description="Basic residues" evidence="9">
    <location>
        <begin position="179"/>
        <end position="189"/>
    </location>
</feature>
<dbReference type="PROSITE" id="PS50146">
    <property type="entry name" value="DAGK"/>
    <property type="match status" value="1"/>
</dbReference>
<feature type="region of interest" description="Disordered" evidence="9">
    <location>
        <begin position="71"/>
        <end position="119"/>
    </location>
</feature>
<comment type="catalytic activity">
    <reaction evidence="7">
        <text>1,2-di-(9Z-octadecenoyl)-sn-glycerol + ATP = 1,2-di-(9Z-octadecenoyl)-sn-glycero-3-phosphate + ADP + H(+)</text>
        <dbReference type="Rhea" id="RHEA:40327"/>
        <dbReference type="ChEBI" id="CHEBI:15378"/>
        <dbReference type="ChEBI" id="CHEBI:30616"/>
        <dbReference type="ChEBI" id="CHEBI:52333"/>
        <dbReference type="ChEBI" id="CHEBI:74546"/>
        <dbReference type="ChEBI" id="CHEBI:456216"/>
    </reaction>
    <physiologicalReaction direction="left-to-right" evidence="7">
        <dbReference type="Rhea" id="RHEA:40328"/>
    </physiologicalReaction>
</comment>
<comment type="similarity">
    <text evidence="2 8">Belongs to the eukaryotic diacylglycerol kinase family.</text>
</comment>
<evidence type="ECO:0000256" key="4">
    <source>
        <dbReference type="ARBA" id="ARBA00022741"/>
    </source>
</evidence>
<feature type="compositionally biased region" description="Basic residues" evidence="9">
    <location>
        <begin position="196"/>
        <end position="209"/>
    </location>
</feature>
<dbReference type="PANTHER" id="PTHR11255">
    <property type="entry name" value="DIACYLGLYCEROL KINASE"/>
    <property type="match status" value="1"/>
</dbReference>
<name>A0ABN7T1E5_OIKDI</name>
<feature type="region of interest" description="Disordered" evidence="9">
    <location>
        <begin position="1"/>
        <end position="42"/>
    </location>
</feature>
<gene>
    <name evidence="11" type="ORF">OKIOD_LOCUS13282</name>
</gene>
<dbReference type="Proteomes" id="UP001158576">
    <property type="component" value="Chromosome 2"/>
</dbReference>
<dbReference type="EC" id="2.7.1.107" evidence="8"/>
<feature type="compositionally biased region" description="Polar residues" evidence="9">
    <location>
        <begin position="29"/>
        <end position="41"/>
    </location>
</feature>
<dbReference type="CDD" id="cd20802">
    <property type="entry name" value="C1_DGK_typeIV_rpt1"/>
    <property type="match status" value="1"/>
</dbReference>
<sequence>MMKKVPSTTKKLANSIKKNGKESWKGIQRQISGGKNRSGLSFDSKMRTLLRSQPALDQEELFQSPVIGAKYSHSNSERKKKESGNMETKIMPRRNAIRRSRRKLRLRPRDRKNSEDEEWTDIVEKRPAVKGLTMTEIVQVAIFKEKLQSSVNRRKEEEKRKSLSMSRNSSRPSSATLRSSRRIRSRASRRSGSSSRKGRNSQSRNRRNSQSKTRRELTQNRRSSFLKAADNPVLQSAALWRNYELRAISRCSETHEYFNMEPTGESSSFDNFQVPIPPKRDDLEILKSEKMKNEEFLIDFLEQISEKSILDCSRRLSTGDNIGRFTEPSRVAPVPIQPSRDPLPIWKQSAEPDAHLWTDCDSSNESCYLKSQPDCKSKSSSRERCNACRIAVHTNCKKKNQALPKCRVTFNDGHQTSSLAEHKWVKLPRASGRCSYPDCREKFDKSKLPKMLSTEKKHSEEEAPVMCSWCKQSYHYKCAMKLANEDVCDFGEHRQLVVPPSWIHKKSDSEMEERDDVERRLTDDFEIIPEDVGDKTPLLVFINPKSGGNQGHYVLAEMQYLLNPRQIFDLTKGGPKQALELFRDVPNLRILCAGGDGTCGWVMSTIDDVGFAVKPPVAILPLGTGNDLSRSFDWGGGYTGGDLSKILKAVENGKVSALDRWNIDADEEINLPLKVLNNYFTVGVDAEACLKFHSEREQNPDKFNSRLGNKILYTHYGVMEFLKFNCASREMYKHVNIICDGEDMTAKLERIKACCVMLLNIKSYSGGFKPWDESKGKASTADEKIEVLAFSHHQFVNLYLAKGTGESLGQFSEVELILNHTLALQVDGEPVQIKVNPSASARFKISHRNQHRLMMRRRGKDKKRVPEPDF</sequence>
<dbReference type="InterPro" id="IPR016064">
    <property type="entry name" value="NAD/diacylglycerol_kinase_sf"/>
</dbReference>
<dbReference type="SUPFAM" id="SSF111331">
    <property type="entry name" value="NAD kinase/diacylglycerol kinase-like"/>
    <property type="match status" value="1"/>
</dbReference>
<dbReference type="InterPro" id="IPR037607">
    <property type="entry name" value="DGK"/>
</dbReference>
<comment type="pathway">
    <text evidence="1">Lipid metabolism; glycerolipid metabolism.</text>
</comment>
<evidence type="ECO:0000256" key="5">
    <source>
        <dbReference type="ARBA" id="ARBA00022777"/>
    </source>
</evidence>
<dbReference type="Pfam" id="PF00781">
    <property type="entry name" value="DAGK_cat"/>
    <property type="match status" value="1"/>
</dbReference>
<keyword evidence="5 8" id="KW-0418">Kinase</keyword>
<feature type="domain" description="DAGKc" evidence="10">
    <location>
        <begin position="533"/>
        <end position="667"/>
    </location>
</feature>
<evidence type="ECO:0000256" key="1">
    <source>
        <dbReference type="ARBA" id="ARBA00005175"/>
    </source>
</evidence>
<evidence type="ECO:0000256" key="9">
    <source>
        <dbReference type="SAM" id="MobiDB-lite"/>
    </source>
</evidence>
<dbReference type="Gene3D" id="3.40.50.10330">
    <property type="entry name" value="Probable inorganic polyphosphate/atp-NAD kinase, domain 1"/>
    <property type="match status" value="1"/>
</dbReference>
<dbReference type="Gene3D" id="2.60.200.40">
    <property type="match status" value="1"/>
</dbReference>
<accession>A0ABN7T1E5</accession>
<evidence type="ECO:0000256" key="7">
    <source>
        <dbReference type="ARBA" id="ARBA00023371"/>
    </source>
</evidence>
<evidence type="ECO:0000313" key="12">
    <source>
        <dbReference type="Proteomes" id="UP001158576"/>
    </source>
</evidence>
<dbReference type="Pfam" id="PF00609">
    <property type="entry name" value="DAGK_acc"/>
    <property type="match status" value="1"/>
</dbReference>
<evidence type="ECO:0000256" key="3">
    <source>
        <dbReference type="ARBA" id="ARBA00022679"/>
    </source>
</evidence>
<protein>
    <recommendedName>
        <fullName evidence="8">Diacylglycerol kinase</fullName>
        <shortName evidence="8">DAG kinase</shortName>
        <ecNumber evidence="8">2.7.1.107</ecNumber>
    </recommendedName>
</protein>
<keyword evidence="4 8" id="KW-0547">Nucleotide-binding</keyword>
<feature type="compositionally biased region" description="Basic and acidic residues" evidence="9">
    <location>
        <begin position="152"/>
        <end position="161"/>
    </location>
</feature>
<dbReference type="InterPro" id="IPR000756">
    <property type="entry name" value="Diacylglycerol_kin_accessory"/>
</dbReference>
<evidence type="ECO:0000259" key="10">
    <source>
        <dbReference type="PROSITE" id="PS50146"/>
    </source>
</evidence>
<keyword evidence="6 8" id="KW-0067">ATP-binding</keyword>
<dbReference type="PANTHER" id="PTHR11255:SF80">
    <property type="entry name" value="EYE-SPECIFIC DIACYLGLYCEROL KINASE"/>
    <property type="match status" value="1"/>
</dbReference>
<reference evidence="11 12" key="1">
    <citation type="submission" date="2021-04" db="EMBL/GenBank/DDBJ databases">
        <authorList>
            <person name="Bliznina A."/>
        </authorList>
    </citation>
    <scope>NUCLEOTIDE SEQUENCE [LARGE SCALE GENOMIC DNA]</scope>
</reference>
<dbReference type="InterPro" id="IPR001206">
    <property type="entry name" value="Diacylglycerol_kinase_cat_dom"/>
</dbReference>
<feature type="compositionally biased region" description="Polar residues" evidence="9">
    <location>
        <begin position="1"/>
        <end position="12"/>
    </location>
</feature>
<feature type="region of interest" description="Disordered" evidence="9">
    <location>
        <begin position="152"/>
        <end position="224"/>
    </location>
</feature>
<keyword evidence="12" id="KW-1185">Reference proteome</keyword>
<dbReference type="EMBL" id="OU015567">
    <property type="protein sequence ID" value="CAG5110073.1"/>
    <property type="molecule type" value="Genomic_DNA"/>
</dbReference>